<evidence type="ECO:0000259" key="1">
    <source>
        <dbReference type="Pfam" id="PF14661"/>
    </source>
</evidence>
<sequence length="854" mass="98125">MASVPRAVTMYKKQTITILRLLHRSQPMITKISHLIFEENGMEKPTQNLFYNISYYLLFLIDPQVHASLTWPLYDTKVEKAFRSQLSAFISDYAAKGVLTDVRSSYLVHPNCFKISVLIHQLSVLALKRMLLEKIKNSEKQVLFNEITDKYNKRSDNESFLEHMSNLDYENKVFVKLSEFLCKKQRNEKIAAMLCMKITKCEAKLKSLNAQGYIDKLVNGFLSKHNLDDMLKSEILKIKNVKEPAPIFDERLQEVDKQLDVIEHGWDSKVLLLLDKCRSMRQLSEEIIKRHTGQVQKSCYMLEYDPINDVICTDDLQTQVNTDQKYVLKNLIINGRLNLPNLIRAYLISVCFILKNNTFGDEIYEFNNHIGARVQEYDEVLSAMKALVEKVRDAEKKLQPTPSYDIQSVSLEEDLVIPPLPDLFGIKMNQNQYHINFDTFTPLHLSKHRFNLHKRDVVFTKPQPRSMLTYHAPKDDFLKTLMASRASTYDQANMSHMSNFSMISNIKANETIAECSSGFTKQQITRLLSTNKKSSHKKLKKQDSHNEVSFKRCGLFKESLLSNDSHGLVRSYSSPNLLENRESRIPISKIRQRKLSIMQEDSPLDVSGVTSLDNFNTPPGSNKFGNSRNTLSYAKISDEVKNRLDVIQNEFESAISPILEQETHFSNAAMQESRLPKPITKGVPIITLTTTQKQESYFSKTLKDRELQESHSLNTITKDLSRISISPVNLQESHSKTVTPKTNSALIKKTSSLEKIINRFKQIRSNTLHKDEDIQTIDEEKENFNTNNAFPANRNLLPDLLSPNVNCLRSNSDVSYVDAVDFDMDDVVHRIPRVSLGTMLGVDHTFLDQFDLID</sequence>
<protein>
    <submittedName>
        <fullName evidence="3">Uncharacterized protein LOC112043988</fullName>
    </submittedName>
</protein>
<reference evidence="3" key="1">
    <citation type="submission" date="2025-08" db="UniProtKB">
        <authorList>
            <consortium name="RefSeq"/>
        </authorList>
    </citation>
    <scope>IDENTIFICATION</scope>
</reference>
<keyword evidence="2" id="KW-1185">Reference proteome</keyword>
<dbReference type="KEGG" id="bany:112043988"/>
<dbReference type="GeneID" id="112043988"/>
<organism evidence="2 3">
    <name type="scientific">Bicyclus anynana</name>
    <name type="common">Squinting bush brown butterfly</name>
    <dbReference type="NCBI Taxonomy" id="110368"/>
    <lineage>
        <taxon>Eukaryota</taxon>
        <taxon>Metazoa</taxon>
        <taxon>Ecdysozoa</taxon>
        <taxon>Arthropoda</taxon>
        <taxon>Hexapoda</taxon>
        <taxon>Insecta</taxon>
        <taxon>Pterygota</taxon>
        <taxon>Neoptera</taxon>
        <taxon>Endopterygota</taxon>
        <taxon>Lepidoptera</taxon>
        <taxon>Glossata</taxon>
        <taxon>Ditrysia</taxon>
        <taxon>Papilionoidea</taxon>
        <taxon>Nymphalidae</taxon>
        <taxon>Satyrinae</taxon>
        <taxon>Satyrini</taxon>
        <taxon>Mycalesina</taxon>
        <taxon>Bicyclus</taxon>
    </lineage>
</organism>
<dbReference type="OrthoDB" id="5575722at2759"/>
<evidence type="ECO:0000313" key="2">
    <source>
        <dbReference type="Proteomes" id="UP001652582"/>
    </source>
</evidence>
<evidence type="ECO:0000313" key="3">
    <source>
        <dbReference type="RefSeq" id="XP_023935459.2"/>
    </source>
</evidence>
<feature type="domain" description="HAUS augmin-like complex subunit 6 N-terminal" evidence="1">
    <location>
        <begin position="17"/>
        <end position="211"/>
    </location>
</feature>
<dbReference type="AlphaFoldDB" id="A0A6J1MLW8"/>
<gene>
    <name evidence="3" type="primary">LOC112043988</name>
</gene>
<dbReference type="Pfam" id="PF14661">
    <property type="entry name" value="HAUS6_N"/>
    <property type="match status" value="1"/>
</dbReference>
<name>A0A6J1MLW8_BICAN</name>
<dbReference type="RefSeq" id="XP_023935459.2">
    <property type="nucleotide sequence ID" value="XM_024079691.2"/>
</dbReference>
<dbReference type="Proteomes" id="UP001652582">
    <property type="component" value="Chromosome 24"/>
</dbReference>
<dbReference type="InterPro" id="IPR028163">
    <property type="entry name" value="HAUS_6_N"/>
</dbReference>
<accession>A0A6J1MLW8</accession>
<proteinExistence type="predicted"/>